<evidence type="ECO:0000256" key="6">
    <source>
        <dbReference type="ARBA" id="ARBA00022526"/>
    </source>
</evidence>
<dbReference type="AlphaFoldDB" id="A0A0N4ZFB8"/>
<dbReference type="InterPro" id="IPR022674">
    <property type="entry name" value="G6P_DH_NAD-bd"/>
</dbReference>
<evidence type="ECO:0000259" key="13">
    <source>
        <dbReference type="Pfam" id="PF02781"/>
    </source>
</evidence>
<dbReference type="NCBIfam" id="TIGR00871">
    <property type="entry name" value="zwf"/>
    <property type="match status" value="1"/>
</dbReference>
<dbReference type="PROSITE" id="PS00069">
    <property type="entry name" value="G6P_DEHYDROGENASE"/>
    <property type="match status" value="1"/>
</dbReference>
<keyword evidence="8 11" id="KW-0560">Oxidoreductase</keyword>
<organism evidence="14 15">
    <name type="scientific">Parastrongyloides trichosuri</name>
    <name type="common">Possum-specific nematode worm</name>
    <dbReference type="NCBI Taxonomy" id="131310"/>
    <lineage>
        <taxon>Eukaryota</taxon>
        <taxon>Metazoa</taxon>
        <taxon>Ecdysozoa</taxon>
        <taxon>Nematoda</taxon>
        <taxon>Chromadorea</taxon>
        <taxon>Rhabditida</taxon>
        <taxon>Tylenchina</taxon>
        <taxon>Panagrolaimomorpha</taxon>
        <taxon>Strongyloidoidea</taxon>
        <taxon>Strongyloididae</taxon>
        <taxon>Parastrongyloides</taxon>
    </lineage>
</organism>
<dbReference type="GO" id="GO:0006006">
    <property type="term" value="P:glucose metabolic process"/>
    <property type="evidence" value="ECO:0007669"/>
    <property type="project" value="UniProtKB-KW"/>
</dbReference>
<dbReference type="GO" id="GO:0005829">
    <property type="term" value="C:cytosol"/>
    <property type="evidence" value="ECO:0007669"/>
    <property type="project" value="TreeGrafter"/>
</dbReference>
<comment type="similarity">
    <text evidence="3 11">Belongs to the glucose-6-phosphate dehydrogenase family.</text>
</comment>
<keyword evidence="14" id="KW-1185">Reference proteome</keyword>
<evidence type="ECO:0000256" key="10">
    <source>
        <dbReference type="ARBA" id="ARBA00047696"/>
    </source>
</evidence>
<evidence type="ECO:0000256" key="7">
    <source>
        <dbReference type="ARBA" id="ARBA00022857"/>
    </source>
</evidence>
<dbReference type="Gene3D" id="3.40.50.720">
    <property type="entry name" value="NAD(P)-binding Rossmann-like Domain"/>
    <property type="match status" value="1"/>
</dbReference>
<evidence type="ECO:0000313" key="15">
    <source>
        <dbReference type="WBParaSite" id="PTRK_0000644900.1"/>
    </source>
</evidence>
<comment type="catalytic activity">
    <reaction evidence="10">
        <text>D-glucose 6-phosphate + NADP(+) = 6-phospho-D-glucono-1,5-lactone + NADPH + H(+)</text>
        <dbReference type="Rhea" id="RHEA:15841"/>
        <dbReference type="ChEBI" id="CHEBI:15378"/>
        <dbReference type="ChEBI" id="CHEBI:57783"/>
        <dbReference type="ChEBI" id="CHEBI:57955"/>
        <dbReference type="ChEBI" id="CHEBI:58349"/>
        <dbReference type="ChEBI" id="CHEBI:61548"/>
        <dbReference type="EC" id="1.1.1.49"/>
    </reaction>
    <physiologicalReaction direction="left-to-right" evidence="10">
        <dbReference type="Rhea" id="RHEA:15842"/>
    </physiologicalReaction>
</comment>
<dbReference type="WBParaSite" id="PTRK_0000644900.1">
    <property type="protein sequence ID" value="PTRK_0000644900.1"/>
    <property type="gene ID" value="PTRK_0000644900"/>
</dbReference>
<evidence type="ECO:0000256" key="4">
    <source>
        <dbReference type="ARBA" id="ARBA00013019"/>
    </source>
</evidence>
<dbReference type="GO" id="GO:0050661">
    <property type="term" value="F:NADP binding"/>
    <property type="evidence" value="ECO:0007669"/>
    <property type="project" value="InterPro"/>
</dbReference>
<dbReference type="InterPro" id="IPR022675">
    <property type="entry name" value="G6P_DH_C"/>
</dbReference>
<dbReference type="SUPFAM" id="SSF55347">
    <property type="entry name" value="Glyceraldehyde-3-phosphate dehydrogenase-like, C-terminal domain"/>
    <property type="match status" value="1"/>
</dbReference>
<comment type="pathway">
    <text evidence="2 11">Carbohydrate degradation; pentose phosphate pathway; D-ribulose 5-phosphate from D-glucose 6-phosphate (oxidative stage): step 1/3.</text>
</comment>
<protein>
    <recommendedName>
        <fullName evidence="5 11">Glucose-6-phosphate 1-dehydrogenase</fullName>
        <ecNumber evidence="4 11">1.1.1.49</ecNumber>
    </recommendedName>
</protein>
<evidence type="ECO:0000313" key="14">
    <source>
        <dbReference type="Proteomes" id="UP000038045"/>
    </source>
</evidence>
<dbReference type="PRINTS" id="PR00079">
    <property type="entry name" value="G6PDHDRGNASE"/>
</dbReference>
<dbReference type="Gene3D" id="3.30.360.10">
    <property type="entry name" value="Dihydrodipicolinate Reductase, domain 2"/>
    <property type="match status" value="1"/>
</dbReference>
<evidence type="ECO:0000256" key="11">
    <source>
        <dbReference type="RuleBase" id="RU362120"/>
    </source>
</evidence>
<dbReference type="GO" id="GO:0004345">
    <property type="term" value="F:glucose-6-phosphate dehydrogenase activity"/>
    <property type="evidence" value="ECO:0007669"/>
    <property type="project" value="UniProtKB-EC"/>
</dbReference>
<dbReference type="InterPro" id="IPR001282">
    <property type="entry name" value="G6P_DH"/>
</dbReference>
<evidence type="ECO:0000256" key="5">
    <source>
        <dbReference type="ARBA" id="ARBA00020444"/>
    </source>
</evidence>
<keyword evidence="9 11" id="KW-0119">Carbohydrate metabolism</keyword>
<feature type="domain" description="Glucose-6-phosphate dehydrogenase NAD-binding" evidence="12">
    <location>
        <begin position="18"/>
        <end position="195"/>
    </location>
</feature>
<evidence type="ECO:0000259" key="12">
    <source>
        <dbReference type="Pfam" id="PF00479"/>
    </source>
</evidence>
<dbReference type="PIRSF" id="PIRSF000110">
    <property type="entry name" value="G6PD"/>
    <property type="match status" value="1"/>
</dbReference>
<evidence type="ECO:0000256" key="1">
    <source>
        <dbReference type="ARBA" id="ARBA00002914"/>
    </source>
</evidence>
<dbReference type="InterPro" id="IPR019796">
    <property type="entry name" value="G6P_DH_AS"/>
</dbReference>
<keyword evidence="7 11" id="KW-0521">NADP</keyword>
<evidence type="ECO:0000256" key="9">
    <source>
        <dbReference type="ARBA" id="ARBA00023277"/>
    </source>
</evidence>
<proteinExistence type="inferred from homology"/>
<dbReference type="UniPathway" id="UPA00115">
    <property type="reaction ID" value="UER00408"/>
</dbReference>
<feature type="domain" description="Glucose-6-phosphate dehydrogenase C-terminal" evidence="13">
    <location>
        <begin position="197"/>
        <end position="485"/>
    </location>
</feature>
<dbReference type="Proteomes" id="UP000038045">
    <property type="component" value="Unplaced"/>
</dbReference>
<keyword evidence="6 11" id="KW-0313">Glucose metabolism</keyword>
<comment type="function">
    <text evidence="1">Cytosolic glucose-6-phosphate dehydrogenase that catalyzes the first and rate-limiting step of the oxidative branch within the pentose phosphate pathway/shunt, an alternative route to glycolysis for the dissimilation of carbohydrates and a major source of reducing power and metabolic intermediates for fatty acid and nucleic acid biosynthetic processes.</text>
</comment>
<dbReference type="Pfam" id="PF00479">
    <property type="entry name" value="G6PD_N"/>
    <property type="match status" value="1"/>
</dbReference>
<dbReference type="SUPFAM" id="SSF51735">
    <property type="entry name" value="NAD(P)-binding Rossmann-fold domains"/>
    <property type="match status" value="1"/>
</dbReference>
<comment type="function">
    <text evidence="11">Catalyzes the rate-limiting step of the oxidative pentose-phosphate pathway, which represents a route for the dissimilation of carbohydrates besides glycolysis.</text>
</comment>
<dbReference type="EC" id="1.1.1.49" evidence="4 11"/>
<dbReference type="InterPro" id="IPR036291">
    <property type="entry name" value="NAD(P)-bd_dom_sf"/>
</dbReference>
<dbReference type="HAMAP" id="MF_00966">
    <property type="entry name" value="G6PD"/>
    <property type="match status" value="1"/>
</dbReference>
<accession>A0A0N4ZFB8</accession>
<dbReference type="PANTHER" id="PTHR23429:SF0">
    <property type="entry name" value="GLUCOSE-6-PHOSPHATE 1-DEHYDROGENASE"/>
    <property type="match status" value="1"/>
</dbReference>
<evidence type="ECO:0000256" key="3">
    <source>
        <dbReference type="ARBA" id="ARBA00009975"/>
    </source>
</evidence>
<evidence type="ECO:0000256" key="2">
    <source>
        <dbReference type="ARBA" id="ARBA00004937"/>
    </source>
</evidence>
<dbReference type="Pfam" id="PF02781">
    <property type="entry name" value="G6PD_C"/>
    <property type="match status" value="1"/>
</dbReference>
<dbReference type="GO" id="GO:0009051">
    <property type="term" value="P:pentose-phosphate shunt, oxidative branch"/>
    <property type="evidence" value="ECO:0007669"/>
    <property type="project" value="TreeGrafter"/>
</dbReference>
<reference evidence="15" key="1">
    <citation type="submission" date="2017-02" db="UniProtKB">
        <authorList>
            <consortium name="WormBaseParasite"/>
        </authorList>
    </citation>
    <scope>IDENTIFICATION</scope>
</reference>
<evidence type="ECO:0000256" key="8">
    <source>
        <dbReference type="ARBA" id="ARBA00023002"/>
    </source>
</evidence>
<dbReference type="STRING" id="131310.A0A0N4ZFB8"/>
<dbReference type="PANTHER" id="PTHR23429">
    <property type="entry name" value="GLUCOSE-6-PHOSPHATE 1-DEHYDROGENASE G6PD"/>
    <property type="match status" value="1"/>
</dbReference>
<name>A0A0N4ZFB8_PARTI</name>
<sequence length="496" mass="58027">MSNILSLKNSTKPYVVTVFGASGDLVKKKTLPCLWFLYRDSLIPRNIKIIGYARSDLTIDLWRQRFEKNCRVAENQKEKFEEFISKLYYFRGQYDSKENFQVLKKHIDDYSNKYSEETIRIFYLAVPPEIYVPITQHIYDVIYDKNRFIDRIILEKPFGCDLESFNRLSNHLNGLFSEKALYRIDHFLGKEMIQNLLVLRFSNLIFSPTWNKEFISSVTISLKEDFGITGRAGYFNEAGIIRDCIQNHLLQVLTLVAMDKPSNLDSDSIRTEKVKLLNCIKPIDMKDFIIGQYEGNPLSSNEDHKKGYLDEEGIPKDSLTSTYALIALYIDNDKWRGVPFFIRCGKGLNEKKCEIRIQYKDNDLFNYQRAPRNELVIKISPSEAIYMKFNFKEPKLDFSVKTTELDLTYSSRYPAHKIHDAYERLLLEVFLGSQYDFVRGDELAVAWKIFTPLLEYIDNNKIQPEKYVFGSRGPSSADSFLISRGFVYLGNYKWIN</sequence>